<gene>
    <name evidence="5" type="ORF">SAMN04487949_3170</name>
</gene>
<dbReference type="InterPro" id="IPR016181">
    <property type="entry name" value="Acyl_CoA_acyltransferase"/>
</dbReference>
<dbReference type="InterPro" id="IPR045047">
    <property type="entry name" value="Ard1-like"/>
</dbReference>
<dbReference type="NCBIfam" id="TIGR01575">
    <property type="entry name" value="rimI"/>
    <property type="match status" value="1"/>
</dbReference>
<dbReference type="AlphaFoldDB" id="A0A1G9XXN2"/>
<protein>
    <submittedName>
        <fullName evidence="5">Ribosomal-protein-alanine N-acetyltransferase</fullName>
    </submittedName>
</protein>
<keyword evidence="2" id="KW-0012">Acyltransferase</keyword>
<dbReference type="OrthoDB" id="43754at2157"/>
<dbReference type="PROSITE" id="PS51186">
    <property type="entry name" value="GNAT"/>
    <property type="match status" value="1"/>
</dbReference>
<keyword evidence="1 5" id="KW-0808">Transferase</keyword>
<dbReference type="CDD" id="cd04301">
    <property type="entry name" value="NAT_SF"/>
    <property type="match status" value="1"/>
</dbReference>
<dbReference type="InterPro" id="IPR000182">
    <property type="entry name" value="GNAT_dom"/>
</dbReference>
<evidence type="ECO:0000256" key="3">
    <source>
        <dbReference type="SAM" id="MobiDB-lite"/>
    </source>
</evidence>
<proteinExistence type="predicted"/>
<keyword evidence="6" id="KW-1185">Reference proteome</keyword>
<dbReference type="PANTHER" id="PTHR23091">
    <property type="entry name" value="N-TERMINAL ACETYLTRANSFERASE"/>
    <property type="match status" value="1"/>
</dbReference>
<dbReference type="RefSeq" id="WP_089698946.1">
    <property type="nucleotide sequence ID" value="NZ_FNHL01000004.1"/>
</dbReference>
<dbReference type="Proteomes" id="UP000199451">
    <property type="component" value="Unassembled WGS sequence"/>
</dbReference>
<evidence type="ECO:0000259" key="4">
    <source>
        <dbReference type="PROSITE" id="PS51186"/>
    </source>
</evidence>
<accession>A0A1G9XXN2</accession>
<dbReference type="GO" id="GO:0004596">
    <property type="term" value="F:protein-N-terminal amino-acid acetyltransferase activity"/>
    <property type="evidence" value="ECO:0007669"/>
    <property type="project" value="InterPro"/>
</dbReference>
<evidence type="ECO:0000313" key="5">
    <source>
        <dbReference type="EMBL" id="SDN01500.1"/>
    </source>
</evidence>
<feature type="region of interest" description="Disordered" evidence="3">
    <location>
        <begin position="159"/>
        <end position="184"/>
    </location>
</feature>
<evidence type="ECO:0000256" key="2">
    <source>
        <dbReference type="ARBA" id="ARBA00023315"/>
    </source>
</evidence>
<dbReference type="Pfam" id="PF00583">
    <property type="entry name" value="Acetyltransf_1"/>
    <property type="match status" value="1"/>
</dbReference>
<name>A0A1G9XXN2_9EURY</name>
<feature type="compositionally biased region" description="Acidic residues" evidence="3">
    <location>
        <begin position="174"/>
        <end position="184"/>
    </location>
</feature>
<sequence>MTTTPVDGPPLSIRQVERADLLDVFRIEKTCFSQPWPYTAFESFLGEPGFLVAERDGVVVGYVVSDTVPNYGRDIGHIKDLAVHPDHRGDGLGRQLLERALVGLVFAGAALVKLEVRESNSPALALYRDEGFEPTQRVPRYYQDGEAALVMVLDLDDWQRQARAPDPDGPADPPADDPDPTTRE</sequence>
<dbReference type="PANTHER" id="PTHR23091:SF4">
    <property type="entry name" value="N-TERMINAL AMINO-ACID N(ALPHA)-ACETYLTRANSFERASE NATA"/>
    <property type="match status" value="1"/>
</dbReference>
<dbReference type="SUPFAM" id="SSF55729">
    <property type="entry name" value="Acyl-CoA N-acyltransferases (Nat)"/>
    <property type="match status" value="1"/>
</dbReference>
<dbReference type="STRING" id="660521.SAMN04487949_3170"/>
<feature type="domain" description="N-acetyltransferase" evidence="4">
    <location>
        <begin position="11"/>
        <end position="156"/>
    </location>
</feature>
<evidence type="ECO:0000256" key="1">
    <source>
        <dbReference type="ARBA" id="ARBA00022679"/>
    </source>
</evidence>
<organism evidence="5 6">
    <name type="scientific">Halogranum gelatinilyticum</name>
    <dbReference type="NCBI Taxonomy" id="660521"/>
    <lineage>
        <taxon>Archaea</taxon>
        <taxon>Methanobacteriati</taxon>
        <taxon>Methanobacteriota</taxon>
        <taxon>Stenosarchaea group</taxon>
        <taxon>Halobacteria</taxon>
        <taxon>Halobacteriales</taxon>
        <taxon>Haloferacaceae</taxon>
    </lineage>
</organism>
<evidence type="ECO:0000313" key="6">
    <source>
        <dbReference type="Proteomes" id="UP000199451"/>
    </source>
</evidence>
<dbReference type="GO" id="GO:0031415">
    <property type="term" value="C:NatA complex"/>
    <property type="evidence" value="ECO:0007669"/>
    <property type="project" value="InterPro"/>
</dbReference>
<dbReference type="InterPro" id="IPR006464">
    <property type="entry name" value="AcTrfase_RimI/Ard1"/>
</dbReference>
<dbReference type="Gene3D" id="3.40.630.30">
    <property type="match status" value="1"/>
</dbReference>
<reference evidence="6" key="1">
    <citation type="submission" date="2016-10" db="EMBL/GenBank/DDBJ databases">
        <authorList>
            <person name="Varghese N."/>
            <person name="Submissions S."/>
        </authorList>
    </citation>
    <scope>NUCLEOTIDE SEQUENCE [LARGE SCALE GENOMIC DNA]</scope>
    <source>
        <strain evidence="6">CGMCC 1.10119</strain>
    </source>
</reference>
<dbReference type="EMBL" id="FNHL01000004">
    <property type="protein sequence ID" value="SDN01500.1"/>
    <property type="molecule type" value="Genomic_DNA"/>
</dbReference>